<keyword evidence="3" id="KW-0949">S-adenosyl-L-methionine</keyword>
<dbReference type="GO" id="GO:0032259">
    <property type="term" value="P:methylation"/>
    <property type="evidence" value="ECO:0007669"/>
    <property type="project" value="UniProtKB-KW"/>
</dbReference>
<dbReference type="CDD" id="cd02440">
    <property type="entry name" value="AdoMet_MTases"/>
    <property type="match status" value="1"/>
</dbReference>
<organism evidence="6 7">
    <name type="scientific">Sneathiella marina</name>
    <dbReference type="NCBI Taxonomy" id="2950108"/>
    <lineage>
        <taxon>Bacteria</taxon>
        <taxon>Pseudomonadati</taxon>
        <taxon>Pseudomonadota</taxon>
        <taxon>Alphaproteobacteria</taxon>
        <taxon>Sneathiellales</taxon>
        <taxon>Sneathiellaceae</taxon>
        <taxon>Sneathiella</taxon>
    </lineage>
</organism>
<keyword evidence="2" id="KW-0808">Transferase</keyword>
<dbReference type="Pfam" id="PF08241">
    <property type="entry name" value="Methyltransf_11"/>
    <property type="match status" value="1"/>
</dbReference>
<dbReference type="RefSeq" id="WP_251932893.1">
    <property type="nucleotide sequence ID" value="NZ_CP098747.1"/>
</dbReference>
<evidence type="ECO:0000313" key="7">
    <source>
        <dbReference type="Proteomes" id="UP001056291"/>
    </source>
</evidence>
<evidence type="ECO:0000256" key="4">
    <source>
        <dbReference type="SAM" id="MobiDB-lite"/>
    </source>
</evidence>
<feature type="domain" description="Methyltransferase type 11" evidence="5">
    <location>
        <begin position="73"/>
        <end position="167"/>
    </location>
</feature>
<gene>
    <name evidence="6" type="ORF">NBZ79_12970</name>
</gene>
<sequence length="224" mass="24818">MSRDSTVKKTGGTDSKQGFNSLKDGSTDSAAIATYYDDWAETYDATLKNWDYQAPDDAVAILCEHLQAGDDILDVGCGTGLFGNALSRQLDCRIEGLDISTASLEIAERKGGYDRLRRHDLQDSPLPVPDNAFDAAACVGVMTYIEDAAGLLADLCRIIRPGGYILFTQRDDRWVEKNFGSLMGNFEERKLWTPLKISKAKPYLPKNEDFKDSIQVIYVLCQVV</sequence>
<dbReference type="PANTHER" id="PTHR43464:SF19">
    <property type="entry name" value="UBIQUINONE BIOSYNTHESIS O-METHYLTRANSFERASE, MITOCHONDRIAL"/>
    <property type="match status" value="1"/>
</dbReference>
<evidence type="ECO:0000256" key="1">
    <source>
        <dbReference type="ARBA" id="ARBA00022603"/>
    </source>
</evidence>
<dbReference type="PANTHER" id="PTHR43464">
    <property type="entry name" value="METHYLTRANSFERASE"/>
    <property type="match status" value="1"/>
</dbReference>
<dbReference type="Gene3D" id="3.40.50.150">
    <property type="entry name" value="Vaccinia Virus protein VP39"/>
    <property type="match status" value="1"/>
</dbReference>
<evidence type="ECO:0000256" key="3">
    <source>
        <dbReference type="ARBA" id="ARBA00022691"/>
    </source>
</evidence>
<evidence type="ECO:0000259" key="5">
    <source>
        <dbReference type="Pfam" id="PF08241"/>
    </source>
</evidence>
<dbReference type="EMBL" id="CP098747">
    <property type="protein sequence ID" value="USG60086.1"/>
    <property type="molecule type" value="Genomic_DNA"/>
</dbReference>
<protein>
    <submittedName>
        <fullName evidence="6">Methyltransferase domain-containing protein</fullName>
    </submittedName>
</protein>
<accession>A0ABY4W609</accession>
<dbReference type="Proteomes" id="UP001056291">
    <property type="component" value="Chromosome"/>
</dbReference>
<dbReference type="SUPFAM" id="SSF53335">
    <property type="entry name" value="S-adenosyl-L-methionine-dependent methyltransferases"/>
    <property type="match status" value="1"/>
</dbReference>
<feature type="region of interest" description="Disordered" evidence="4">
    <location>
        <begin position="1"/>
        <end position="20"/>
    </location>
</feature>
<evidence type="ECO:0000256" key="2">
    <source>
        <dbReference type="ARBA" id="ARBA00022679"/>
    </source>
</evidence>
<name>A0ABY4W609_9PROT</name>
<proteinExistence type="predicted"/>
<dbReference type="GO" id="GO:0008168">
    <property type="term" value="F:methyltransferase activity"/>
    <property type="evidence" value="ECO:0007669"/>
    <property type="project" value="UniProtKB-KW"/>
</dbReference>
<reference evidence="6" key="1">
    <citation type="submission" date="2022-06" db="EMBL/GenBank/DDBJ databases">
        <title>Sneathiella actinostolidae sp. nov., isolated from a sea anemonein the Western Pacific Ocean.</title>
        <authorList>
            <person name="Wei M.J."/>
        </authorList>
    </citation>
    <scope>NUCLEOTIDE SEQUENCE</scope>
    <source>
        <strain evidence="6">PHK-P5</strain>
    </source>
</reference>
<dbReference type="InterPro" id="IPR029063">
    <property type="entry name" value="SAM-dependent_MTases_sf"/>
</dbReference>
<evidence type="ECO:0000313" key="6">
    <source>
        <dbReference type="EMBL" id="USG60086.1"/>
    </source>
</evidence>
<dbReference type="InterPro" id="IPR013216">
    <property type="entry name" value="Methyltransf_11"/>
</dbReference>
<keyword evidence="1 6" id="KW-0489">Methyltransferase</keyword>
<keyword evidence="7" id="KW-1185">Reference proteome</keyword>